<dbReference type="FunFam" id="3.40.50.2300:FF:000001">
    <property type="entry name" value="DNA-binding response regulator PhoB"/>
    <property type="match status" value="1"/>
</dbReference>
<protein>
    <submittedName>
        <fullName evidence="8">Two-component system, response regulator, stage 0 sporulation protein F</fullName>
    </submittedName>
</protein>
<dbReference type="InterPro" id="IPR050595">
    <property type="entry name" value="Bact_response_regulator"/>
</dbReference>
<accession>A0A1G8M0B8</accession>
<dbReference type="InterPro" id="IPR011006">
    <property type="entry name" value="CheY-like_superfamily"/>
</dbReference>
<dbReference type="PANTHER" id="PTHR44591:SF3">
    <property type="entry name" value="RESPONSE REGULATORY DOMAIN-CONTAINING PROTEIN"/>
    <property type="match status" value="1"/>
</dbReference>
<dbReference type="SMART" id="SM00448">
    <property type="entry name" value="REC"/>
    <property type="match status" value="1"/>
</dbReference>
<dbReference type="AlphaFoldDB" id="A0A1G8M0B8"/>
<reference evidence="8 9" key="1">
    <citation type="submission" date="2016-10" db="EMBL/GenBank/DDBJ databases">
        <authorList>
            <person name="de Groot N.N."/>
        </authorList>
    </citation>
    <scope>NUCLEOTIDE SEQUENCE [LARGE SCALE GENOMIC DNA]</scope>
    <source>
        <strain evidence="9">P4B,CCM 7963,CECT 7998,DSM 25260,IBRC-M 10614,KCTC 13821</strain>
    </source>
</reference>
<dbReference type="PANTHER" id="PTHR44591">
    <property type="entry name" value="STRESS RESPONSE REGULATOR PROTEIN 1"/>
    <property type="match status" value="1"/>
</dbReference>
<evidence type="ECO:0000256" key="3">
    <source>
        <dbReference type="ARBA" id="ARBA00023015"/>
    </source>
</evidence>
<organism evidence="8 9">
    <name type="scientific">Alteribacillus bidgolensis</name>
    <dbReference type="NCBI Taxonomy" id="930129"/>
    <lineage>
        <taxon>Bacteria</taxon>
        <taxon>Bacillati</taxon>
        <taxon>Bacillota</taxon>
        <taxon>Bacilli</taxon>
        <taxon>Bacillales</taxon>
        <taxon>Bacillaceae</taxon>
        <taxon>Alteribacillus</taxon>
    </lineage>
</organism>
<dbReference type="Pfam" id="PF00072">
    <property type="entry name" value="Response_reg"/>
    <property type="match status" value="1"/>
</dbReference>
<keyword evidence="2" id="KW-0902">Two-component regulatory system</keyword>
<sequence>MQKVLIVDDQYGIRVLLKEVLEKDGYEVHQASNGLQALEIMEKEKPDLLLLDMKIPGMDGIEILKERKNRQLAANMEIILMTAYGELNVINDAKELGASTYLSKPFDIDQVRKEIKSLLSVTSRQMDKNRSRGK</sequence>
<keyword evidence="1 6" id="KW-0597">Phosphoprotein</keyword>
<evidence type="ECO:0000256" key="1">
    <source>
        <dbReference type="ARBA" id="ARBA00022553"/>
    </source>
</evidence>
<feature type="domain" description="Response regulatory" evidence="7">
    <location>
        <begin position="3"/>
        <end position="119"/>
    </location>
</feature>
<name>A0A1G8M0B8_9BACI</name>
<dbReference type="Proteomes" id="UP000199017">
    <property type="component" value="Unassembled WGS sequence"/>
</dbReference>
<dbReference type="Gene3D" id="3.40.50.2300">
    <property type="match status" value="1"/>
</dbReference>
<dbReference type="RefSeq" id="WP_091586542.1">
    <property type="nucleotide sequence ID" value="NZ_FNDU01000009.1"/>
</dbReference>
<evidence type="ECO:0000256" key="5">
    <source>
        <dbReference type="ARBA" id="ARBA00023163"/>
    </source>
</evidence>
<feature type="modified residue" description="4-aspartylphosphate" evidence="6">
    <location>
        <position position="52"/>
    </location>
</feature>
<dbReference type="SUPFAM" id="SSF52172">
    <property type="entry name" value="CheY-like"/>
    <property type="match status" value="1"/>
</dbReference>
<keyword evidence="3" id="KW-0805">Transcription regulation</keyword>
<gene>
    <name evidence="8" type="ORF">SAMN05216352_109159</name>
</gene>
<evidence type="ECO:0000256" key="2">
    <source>
        <dbReference type="ARBA" id="ARBA00023012"/>
    </source>
</evidence>
<keyword evidence="5" id="KW-0804">Transcription</keyword>
<dbReference type="GO" id="GO:0000160">
    <property type="term" value="P:phosphorelay signal transduction system"/>
    <property type="evidence" value="ECO:0007669"/>
    <property type="project" value="UniProtKB-KW"/>
</dbReference>
<evidence type="ECO:0000313" key="9">
    <source>
        <dbReference type="Proteomes" id="UP000199017"/>
    </source>
</evidence>
<dbReference type="InterPro" id="IPR001789">
    <property type="entry name" value="Sig_transdc_resp-reg_receiver"/>
</dbReference>
<dbReference type="EMBL" id="FNDU01000009">
    <property type="protein sequence ID" value="SDI61376.1"/>
    <property type="molecule type" value="Genomic_DNA"/>
</dbReference>
<evidence type="ECO:0000313" key="8">
    <source>
        <dbReference type="EMBL" id="SDI61376.1"/>
    </source>
</evidence>
<evidence type="ECO:0000259" key="7">
    <source>
        <dbReference type="PROSITE" id="PS50110"/>
    </source>
</evidence>
<dbReference type="PROSITE" id="PS50110">
    <property type="entry name" value="RESPONSE_REGULATORY"/>
    <property type="match status" value="1"/>
</dbReference>
<proteinExistence type="predicted"/>
<dbReference type="GO" id="GO:0003677">
    <property type="term" value="F:DNA binding"/>
    <property type="evidence" value="ECO:0007669"/>
    <property type="project" value="UniProtKB-KW"/>
</dbReference>
<evidence type="ECO:0000256" key="4">
    <source>
        <dbReference type="ARBA" id="ARBA00023125"/>
    </source>
</evidence>
<keyword evidence="9" id="KW-1185">Reference proteome</keyword>
<evidence type="ECO:0000256" key="6">
    <source>
        <dbReference type="PROSITE-ProRule" id="PRU00169"/>
    </source>
</evidence>
<dbReference type="STRING" id="930129.SAMN05216352_109159"/>
<dbReference type="OrthoDB" id="9808843at2"/>
<keyword evidence="4" id="KW-0238">DNA-binding</keyword>